<feature type="domain" description="Haem-binding uptake Tiki superfamily ChaN" evidence="2">
    <location>
        <begin position="57"/>
        <end position="257"/>
    </location>
</feature>
<feature type="chain" id="PRO_5012739006" description="Haem-binding uptake Tiki superfamily ChaN domain-containing protein" evidence="1">
    <location>
        <begin position="27"/>
        <end position="322"/>
    </location>
</feature>
<evidence type="ECO:0000313" key="4">
    <source>
        <dbReference type="Proteomes" id="UP000197535"/>
    </source>
</evidence>
<dbReference type="SUPFAM" id="SSF159501">
    <property type="entry name" value="EreA/ChaN-like"/>
    <property type="match status" value="1"/>
</dbReference>
<evidence type="ECO:0000256" key="1">
    <source>
        <dbReference type="SAM" id="SignalP"/>
    </source>
</evidence>
<dbReference type="AlphaFoldDB" id="A0A254TCY7"/>
<dbReference type="Proteomes" id="UP000197535">
    <property type="component" value="Unassembled WGS sequence"/>
</dbReference>
<dbReference type="PIRSF" id="PIRSF020419">
    <property type="entry name" value="Fe_uptake_reg_CjrA_prd"/>
    <property type="match status" value="1"/>
</dbReference>
<dbReference type="EMBL" id="LSTO01000001">
    <property type="protein sequence ID" value="OWW20501.1"/>
    <property type="molecule type" value="Genomic_DNA"/>
</dbReference>
<dbReference type="Gene3D" id="3.40.50.11550">
    <property type="match status" value="1"/>
</dbReference>
<dbReference type="CDD" id="cd14727">
    <property type="entry name" value="ChanN-like"/>
    <property type="match status" value="1"/>
</dbReference>
<dbReference type="RefSeq" id="WP_170942108.1">
    <property type="nucleotide sequence ID" value="NZ_LSTO01000001.1"/>
</dbReference>
<keyword evidence="4" id="KW-1185">Reference proteome</keyword>
<dbReference type="InterPro" id="IPR007314">
    <property type="entry name" value="Cofac_haem-bd_dom"/>
</dbReference>
<reference evidence="3 4" key="1">
    <citation type="submission" date="2016-02" db="EMBL/GenBank/DDBJ databases">
        <authorList>
            <person name="Wen L."/>
            <person name="He K."/>
            <person name="Yang H."/>
        </authorList>
    </citation>
    <scope>NUCLEOTIDE SEQUENCE [LARGE SCALE GENOMIC DNA]</scope>
    <source>
        <strain evidence="3 4">TSA40</strain>
    </source>
</reference>
<feature type="signal peptide" evidence="1">
    <location>
        <begin position="1"/>
        <end position="26"/>
    </location>
</feature>
<gene>
    <name evidence="3" type="ORF">AYR66_14400</name>
</gene>
<name>A0A254TCY7_9BURK</name>
<protein>
    <recommendedName>
        <fullName evidence="2">Haem-binding uptake Tiki superfamily ChaN domain-containing protein</fullName>
    </recommendedName>
</protein>
<dbReference type="InterPro" id="IPR016773">
    <property type="entry name" value="Fe3_uptake_reg_CjrA_prd"/>
</dbReference>
<keyword evidence="1" id="KW-0732">Signal</keyword>
<dbReference type="Pfam" id="PF04187">
    <property type="entry name" value="Cofac_haem_bdg"/>
    <property type="match status" value="1"/>
</dbReference>
<dbReference type="PROSITE" id="PS51257">
    <property type="entry name" value="PROKAR_LIPOPROTEIN"/>
    <property type="match status" value="1"/>
</dbReference>
<evidence type="ECO:0000259" key="2">
    <source>
        <dbReference type="Pfam" id="PF04187"/>
    </source>
</evidence>
<evidence type="ECO:0000313" key="3">
    <source>
        <dbReference type="EMBL" id="OWW20501.1"/>
    </source>
</evidence>
<proteinExistence type="predicted"/>
<sequence length="322" mass="35834">MHTLNKFTRWMAACIAVAALSSCANFNNPYGSQHPLAGKVWDVAGGRFVPPEEVIGRAIESKFVLLGEIHDNEEHHRIQSMFVDAMVRNGRKPALVMEQFDVEQQKLMNGIVQGNGSRSEKLRELSKLMRQGWNWPLYQRLVSSALQLKLPLVAANTPREAVREVARNGFDVLGTGEEERLAIDRTWTPERNRQLAQEIAAGHCGKVADHMVQAITKSQRVRDAVMADKMLMARRMGVVGIVGRGHAREDLGVPLYLAARAPEESILSVGMVEVYEPVDPEAYAHSSVGQHHDYLWFTPRPARNSNPCDGIPAPKAETQESS</sequence>
<accession>A0A254TCY7</accession>
<organism evidence="3 4">
    <name type="scientific">Noviherbaspirillum denitrificans</name>
    <dbReference type="NCBI Taxonomy" id="1968433"/>
    <lineage>
        <taxon>Bacteria</taxon>
        <taxon>Pseudomonadati</taxon>
        <taxon>Pseudomonadota</taxon>
        <taxon>Betaproteobacteria</taxon>
        <taxon>Burkholderiales</taxon>
        <taxon>Oxalobacteraceae</taxon>
        <taxon>Noviherbaspirillum</taxon>
    </lineage>
</organism>
<comment type="caution">
    <text evidence="3">The sequence shown here is derived from an EMBL/GenBank/DDBJ whole genome shotgun (WGS) entry which is preliminary data.</text>
</comment>